<dbReference type="Gene3D" id="3.40.630.30">
    <property type="match status" value="1"/>
</dbReference>
<gene>
    <name evidence="2" type="ORF">E3T53_15535</name>
</gene>
<feature type="domain" description="N-acetyltransferase" evidence="1">
    <location>
        <begin position="18"/>
        <end position="157"/>
    </location>
</feature>
<dbReference type="Pfam" id="PF13302">
    <property type="entry name" value="Acetyltransf_3"/>
    <property type="match status" value="1"/>
</dbReference>
<name>A0A4Y8KLR0_9MICO</name>
<dbReference type="AlphaFoldDB" id="A0A4Y8KLR0"/>
<dbReference type="PANTHER" id="PTHR43610">
    <property type="entry name" value="BLL6696 PROTEIN"/>
    <property type="match status" value="1"/>
</dbReference>
<reference evidence="2 3" key="1">
    <citation type="submission" date="2019-03" db="EMBL/GenBank/DDBJ databases">
        <title>Genomics of glacier-inhabiting Cryobacterium strains.</title>
        <authorList>
            <person name="Liu Q."/>
            <person name="Xin Y.-H."/>
        </authorList>
    </citation>
    <scope>NUCLEOTIDE SEQUENCE [LARGE SCALE GENOMIC DNA]</scope>
    <source>
        <strain evidence="2 3">CGMCC 1.4292</strain>
    </source>
</reference>
<dbReference type="GO" id="GO:0016747">
    <property type="term" value="F:acyltransferase activity, transferring groups other than amino-acyl groups"/>
    <property type="evidence" value="ECO:0007669"/>
    <property type="project" value="InterPro"/>
</dbReference>
<evidence type="ECO:0000259" key="1">
    <source>
        <dbReference type="Pfam" id="PF13302"/>
    </source>
</evidence>
<protein>
    <submittedName>
        <fullName evidence="2">N-acetyltransferase</fullName>
    </submittedName>
</protein>
<dbReference type="OrthoDB" id="9795199at2"/>
<proteinExistence type="predicted"/>
<keyword evidence="3" id="KW-1185">Reference proteome</keyword>
<accession>A0A4Y8KLR0</accession>
<dbReference type="SUPFAM" id="SSF55729">
    <property type="entry name" value="Acyl-CoA N-acyltransferases (Nat)"/>
    <property type="match status" value="1"/>
</dbReference>
<dbReference type="InterPro" id="IPR000182">
    <property type="entry name" value="GNAT_dom"/>
</dbReference>
<dbReference type="RefSeq" id="WP_134172905.1">
    <property type="nucleotide sequence ID" value="NZ_SODI01000001.1"/>
</dbReference>
<evidence type="ECO:0000313" key="2">
    <source>
        <dbReference type="EMBL" id="TFD75504.1"/>
    </source>
</evidence>
<comment type="caution">
    <text evidence="2">The sequence shown here is derived from an EMBL/GenBank/DDBJ whole genome shotgun (WGS) entry which is preliminary data.</text>
</comment>
<dbReference type="Proteomes" id="UP000298218">
    <property type="component" value="Unassembled WGS sequence"/>
</dbReference>
<dbReference type="InterPro" id="IPR016181">
    <property type="entry name" value="Acyl_CoA_acyltransferase"/>
</dbReference>
<organism evidence="2 3">
    <name type="scientific">Cryobacterium psychrophilum</name>
    <dbReference type="NCBI Taxonomy" id="41988"/>
    <lineage>
        <taxon>Bacteria</taxon>
        <taxon>Bacillati</taxon>
        <taxon>Actinomycetota</taxon>
        <taxon>Actinomycetes</taxon>
        <taxon>Micrococcales</taxon>
        <taxon>Microbacteriaceae</taxon>
        <taxon>Cryobacterium</taxon>
    </lineage>
</organism>
<evidence type="ECO:0000313" key="3">
    <source>
        <dbReference type="Proteomes" id="UP000298218"/>
    </source>
</evidence>
<dbReference type="PANTHER" id="PTHR43610:SF1">
    <property type="entry name" value="N-ACETYLTRANSFERASE DOMAIN-CONTAINING PROTEIN"/>
    <property type="match status" value="1"/>
</dbReference>
<dbReference type="EMBL" id="SOHQ01000043">
    <property type="protein sequence ID" value="TFD75504.1"/>
    <property type="molecule type" value="Genomic_DNA"/>
</dbReference>
<keyword evidence="2" id="KW-0808">Transferase</keyword>
<sequence>MTAVRPPFTTLRGCFVQLQPLSSAALPELHRAIAHRAVFESGYGGGLAALRTNADAFITWARDYFQWESLPYVVRLLGGINDGDLVGTTTLGDLDLVNESAQLGWTAYDPRVWGTAVNTECKLLLLTEAFRNDFGRITIQADSINTRSREAIEGIGATFEGVLRRNRVRADGSWRDTAMYSILVNEWPDVRARLQARVGAYPSRSITYRSVRRDDPAR</sequence>